<dbReference type="PANTHER" id="PTHR11276:SF42">
    <property type="entry name" value="DNA POLYMERASE BETA"/>
    <property type="match status" value="1"/>
</dbReference>
<dbReference type="CDD" id="cd00141">
    <property type="entry name" value="NT_POLXc"/>
    <property type="match status" value="1"/>
</dbReference>
<keyword evidence="13" id="KW-0460">Magnesium</keyword>
<evidence type="ECO:0000313" key="29">
    <source>
        <dbReference type="Proteomes" id="UP000079169"/>
    </source>
</evidence>
<reference evidence="30" key="1">
    <citation type="submission" date="2025-08" db="UniProtKB">
        <authorList>
            <consortium name="RefSeq"/>
        </authorList>
    </citation>
    <scope>IDENTIFICATION</scope>
</reference>
<dbReference type="SUPFAM" id="SSF81585">
    <property type="entry name" value="PsbU/PolX domain-like"/>
    <property type="match status" value="1"/>
</dbReference>
<comment type="function">
    <text evidence="23">Repair polymerase that plays a key role in base-excision repair. During this process, the damaged base is excised by specific DNA glycosylases, the DNA backbone is nicked at the abasic site by an apurinic/apyrimidic (AP) endonuclease, and POLB removes 5'-deoxyribose-phosphate from the preincised AP site acting as a 5'-deoxyribose-phosphate lyase (5'-dRP lyase); through its DNA polymerase activity, it adds one nucleotide to the 3' end of the arising single-nucleotide gap. Conducts 'gap-filling' DNA synthesis in a stepwise distributive fashion rather than in a processive fashion as for other DNA polymerases. It is also able to cleave sugar-phosphate bonds 3' to an intact AP site, acting as an AP lyase.</text>
</comment>
<evidence type="ECO:0000256" key="4">
    <source>
        <dbReference type="ARBA" id="ARBA00008323"/>
    </source>
</evidence>
<dbReference type="PROSITE" id="PS00522">
    <property type="entry name" value="DNA_POLYMERASE_X"/>
    <property type="match status" value="1"/>
</dbReference>
<dbReference type="GO" id="GO:0006284">
    <property type="term" value="P:base-excision repair"/>
    <property type="evidence" value="ECO:0007669"/>
    <property type="project" value="TreeGrafter"/>
</dbReference>
<dbReference type="SMART" id="SM00483">
    <property type="entry name" value="POLXc"/>
    <property type="match status" value="1"/>
</dbReference>
<keyword evidence="19" id="KW-0456">Lyase</keyword>
<dbReference type="AlphaFoldDB" id="A0A1S3DNR9"/>
<dbReference type="InterPro" id="IPR018944">
    <property type="entry name" value="DNA_pol_lambd_fingers_domain"/>
</dbReference>
<evidence type="ECO:0000256" key="9">
    <source>
        <dbReference type="ARBA" id="ARBA00022695"/>
    </source>
</evidence>
<dbReference type="GO" id="GO:0140078">
    <property type="term" value="F:class I DNA-(apurinic or apyrimidinic site) endonuclease activity"/>
    <property type="evidence" value="ECO:0007669"/>
    <property type="project" value="UniProtKB-EC"/>
</dbReference>
<evidence type="ECO:0000256" key="18">
    <source>
        <dbReference type="ARBA" id="ARBA00023204"/>
    </source>
</evidence>
<dbReference type="RefSeq" id="XP_008485202.2">
    <property type="nucleotide sequence ID" value="XM_008486980.3"/>
</dbReference>
<comment type="function">
    <text evidence="26">DNA polymerase that functions in several pathways of DNA repair. Involved in base excision repair (BER) responsible for repair of lesions that give rise to abasic (AP) sites in DNA. Also contributes to DNA double-strand break repair by non-homologous end joining and homologous recombination. Has both template-dependent and template-independent (terminal transferase) DNA polymerase activities. Has also a 5'-deoxyribose-5-phosphate lyase (dRP lyase) activity.</text>
</comment>
<dbReference type="STRING" id="121845.A0A1S3DNR9"/>
<evidence type="ECO:0000256" key="11">
    <source>
        <dbReference type="ARBA" id="ARBA00022723"/>
    </source>
</evidence>
<dbReference type="PaxDb" id="121845-A0A1S3DNR9"/>
<dbReference type="Gene3D" id="3.30.460.10">
    <property type="entry name" value="Beta Polymerase, domain 2"/>
    <property type="match status" value="1"/>
</dbReference>
<evidence type="ECO:0000256" key="22">
    <source>
        <dbReference type="ARBA" id="ARBA00044678"/>
    </source>
</evidence>
<dbReference type="PANTHER" id="PTHR11276">
    <property type="entry name" value="DNA POLYMERASE TYPE-X FAMILY MEMBER"/>
    <property type="match status" value="1"/>
</dbReference>
<evidence type="ECO:0000256" key="21">
    <source>
        <dbReference type="ARBA" id="ARBA00044632"/>
    </source>
</evidence>
<evidence type="ECO:0000259" key="28">
    <source>
        <dbReference type="SMART" id="SM00483"/>
    </source>
</evidence>
<evidence type="ECO:0000256" key="5">
    <source>
        <dbReference type="ARBA" id="ARBA00022481"/>
    </source>
</evidence>
<evidence type="ECO:0000256" key="10">
    <source>
        <dbReference type="ARBA" id="ARBA00022705"/>
    </source>
</evidence>
<evidence type="ECO:0000256" key="19">
    <source>
        <dbReference type="ARBA" id="ARBA00023239"/>
    </source>
</evidence>
<dbReference type="Pfam" id="PF14791">
    <property type="entry name" value="DNA_pol_B_thumb"/>
    <property type="match status" value="1"/>
</dbReference>
<dbReference type="SUPFAM" id="SSF81301">
    <property type="entry name" value="Nucleotidyltransferase"/>
    <property type="match status" value="1"/>
</dbReference>
<keyword evidence="29" id="KW-1185">Reference proteome</keyword>
<feature type="domain" description="Helix-hairpin-helix DNA-binding motif class 1" evidence="27">
    <location>
        <begin position="38"/>
        <end position="57"/>
    </location>
</feature>
<comment type="catalytic activity">
    <reaction evidence="24 26">
        <text>DNA(n) + a 2'-deoxyribonucleoside 5'-triphosphate = DNA(n+1) + diphosphate</text>
        <dbReference type="Rhea" id="RHEA:22508"/>
        <dbReference type="Rhea" id="RHEA-COMP:17339"/>
        <dbReference type="Rhea" id="RHEA-COMP:17340"/>
        <dbReference type="ChEBI" id="CHEBI:33019"/>
        <dbReference type="ChEBI" id="CHEBI:61560"/>
        <dbReference type="ChEBI" id="CHEBI:173112"/>
        <dbReference type="EC" id="2.7.7.7"/>
    </reaction>
</comment>
<dbReference type="Gene3D" id="3.30.210.10">
    <property type="entry name" value="DNA polymerase, thumb domain"/>
    <property type="match status" value="1"/>
</dbReference>
<dbReference type="GO" id="GO:0051575">
    <property type="term" value="F:5'-deoxyribose-5-phosphate lyase activity"/>
    <property type="evidence" value="ECO:0007669"/>
    <property type="project" value="RHEA"/>
</dbReference>
<dbReference type="GO" id="GO:0046872">
    <property type="term" value="F:metal ion binding"/>
    <property type="evidence" value="ECO:0007669"/>
    <property type="project" value="UniProtKB-UniRule"/>
</dbReference>
<dbReference type="Proteomes" id="UP000079169">
    <property type="component" value="Unplaced"/>
</dbReference>
<dbReference type="EC" id="2.7.7.7" evidence="26"/>
<keyword evidence="14" id="KW-0832">Ubl conjugation</keyword>
<dbReference type="InterPro" id="IPR010996">
    <property type="entry name" value="HHH_MUS81"/>
</dbReference>
<dbReference type="InterPro" id="IPR028207">
    <property type="entry name" value="DNA_pol_B_palm_palm"/>
</dbReference>
<accession>A0A1S3DNR9</accession>
<comment type="cofactor">
    <cofactor evidence="1">
        <name>Mg(2+)</name>
        <dbReference type="ChEBI" id="CHEBI:18420"/>
    </cofactor>
</comment>
<keyword evidence="18 26" id="KW-0234">DNA repair</keyword>
<evidence type="ECO:0000256" key="6">
    <source>
        <dbReference type="ARBA" id="ARBA00022490"/>
    </source>
</evidence>
<dbReference type="InterPro" id="IPR002008">
    <property type="entry name" value="DNA_pol_X_beta-like"/>
</dbReference>
<keyword evidence="17" id="KW-0238">DNA-binding</keyword>
<evidence type="ECO:0000256" key="24">
    <source>
        <dbReference type="ARBA" id="ARBA00049244"/>
    </source>
</evidence>
<evidence type="ECO:0000256" key="20">
    <source>
        <dbReference type="ARBA" id="ARBA00023242"/>
    </source>
</evidence>
<name>A0A1S3DNR9_DIACI</name>
<comment type="catalytic activity">
    <reaction evidence="22">
        <text>a 5'-end 2'-deoxyribose-2'-deoxyribonucleotide-DNA = (2E,4S)-4-hydroxypenten-2-al-5-phosphate + a 5'-end 5'-phospho-2'-deoxyribonucleoside-DNA + H(+)</text>
        <dbReference type="Rhea" id="RHEA:76255"/>
        <dbReference type="Rhea" id="RHEA-COMP:13180"/>
        <dbReference type="Rhea" id="RHEA-COMP:18657"/>
        <dbReference type="ChEBI" id="CHEBI:15378"/>
        <dbReference type="ChEBI" id="CHEBI:136412"/>
        <dbReference type="ChEBI" id="CHEBI:195194"/>
        <dbReference type="ChEBI" id="CHEBI:195195"/>
    </reaction>
</comment>
<keyword evidence="15 26" id="KW-0239">DNA-directed DNA polymerase</keyword>
<sequence>SELADYEKNVSRNIFKSNAYRKAAAALAKWPTRISSGKEAQSVEGVGKSIAKKIDEFLSTGKLRKLDSIREDSTAKTISELTRVSGIGPAKAKELIDQGILSINELRDHEDLLTHHQIIGLRYLEDFEKRIPRCDVEQYEPILRTAIADLDPQFKLTVCGSYRRGLPECGDVDVLLTHPSFVSSSCPKQQKKSGTVLLKQVVEHLKNRQLVDETLALGDVKYMGTCLLNNTMRRIDIRLTPHDQYYCAVLYFTGSDVFNQNMRKHALSMNFTLNEYTLRRIGDTGEYMLFHQAGSYNLMNPSNPDLFKKKKIKKKAKIRVQ</sequence>
<dbReference type="PRINTS" id="PR00869">
    <property type="entry name" value="DNAPOLX"/>
</dbReference>
<feature type="active site" description="Nucleophile; Schiff-base intermediate with DNA; for 5'-dRP lyase activity" evidence="25">
    <location>
        <position position="53"/>
    </location>
</feature>
<evidence type="ECO:0000256" key="15">
    <source>
        <dbReference type="ARBA" id="ARBA00022932"/>
    </source>
</evidence>
<dbReference type="Gene3D" id="1.10.150.20">
    <property type="entry name" value="5' to 3' exonuclease, C-terminal subdomain"/>
    <property type="match status" value="1"/>
</dbReference>
<evidence type="ECO:0000256" key="14">
    <source>
        <dbReference type="ARBA" id="ARBA00022843"/>
    </source>
</evidence>
<evidence type="ECO:0000256" key="17">
    <source>
        <dbReference type="ARBA" id="ARBA00023125"/>
    </source>
</evidence>
<evidence type="ECO:0000256" key="7">
    <source>
        <dbReference type="ARBA" id="ARBA00022634"/>
    </source>
</evidence>
<dbReference type="InterPro" id="IPR019843">
    <property type="entry name" value="DNA_pol-X_BS"/>
</dbReference>
<dbReference type="InterPro" id="IPR002054">
    <property type="entry name" value="DNA-dir_DNA_pol_X"/>
</dbReference>
<comment type="catalytic activity">
    <reaction evidence="21">
        <text>2'-deoxyribonucleotide-(2'-deoxyribose 5'-phosphate)-2'-deoxyribonucleotide-DNA = a 3'-end 2'-deoxyribonucleotide-(2,3-dehydro-2,3-deoxyribose 5'-phosphate)-DNA + a 5'-end 5'-phospho-2'-deoxyribonucleoside-DNA + H(+)</text>
        <dbReference type="Rhea" id="RHEA:66592"/>
        <dbReference type="Rhea" id="RHEA-COMP:13180"/>
        <dbReference type="Rhea" id="RHEA-COMP:16897"/>
        <dbReference type="Rhea" id="RHEA-COMP:17067"/>
        <dbReference type="ChEBI" id="CHEBI:15378"/>
        <dbReference type="ChEBI" id="CHEBI:136412"/>
        <dbReference type="ChEBI" id="CHEBI:157695"/>
        <dbReference type="ChEBI" id="CHEBI:167181"/>
        <dbReference type="EC" id="4.2.99.18"/>
    </reaction>
</comment>
<evidence type="ECO:0000313" key="30">
    <source>
        <dbReference type="RefSeq" id="XP_008485202.2"/>
    </source>
</evidence>
<dbReference type="GeneID" id="103521876"/>
<keyword evidence="11" id="KW-0479">Metal-binding</keyword>
<evidence type="ECO:0000259" key="27">
    <source>
        <dbReference type="SMART" id="SM00278"/>
    </source>
</evidence>
<feature type="non-terminal residue" evidence="30">
    <location>
        <position position="1"/>
    </location>
</feature>
<keyword evidence="7" id="KW-0237">DNA synthesis</keyword>
<protein>
    <recommendedName>
        <fullName evidence="26">DNA polymerase</fullName>
        <ecNumber evidence="26">2.7.7.7</ecNumber>
    </recommendedName>
</protein>
<comment type="similarity">
    <text evidence="4 26">Belongs to the DNA polymerase type-X family.</text>
</comment>
<dbReference type="Gene3D" id="1.10.150.110">
    <property type="entry name" value="DNA polymerase beta, N-terminal domain-like"/>
    <property type="match status" value="1"/>
</dbReference>
<dbReference type="Pfam" id="PF14716">
    <property type="entry name" value="HHH_8"/>
    <property type="match status" value="1"/>
</dbReference>
<dbReference type="SUPFAM" id="SSF47802">
    <property type="entry name" value="DNA polymerase beta, N-terminal domain-like"/>
    <property type="match status" value="1"/>
</dbReference>
<dbReference type="InterPro" id="IPR027421">
    <property type="entry name" value="DNA_pol_lamdba_lyase_dom_sf"/>
</dbReference>
<dbReference type="PRINTS" id="PR00870">
    <property type="entry name" value="DNAPOLXBETA"/>
</dbReference>
<dbReference type="GO" id="GO:0005737">
    <property type="term" value="C:cytoplasm"/>
    <property type="evidence" value="ECO:0007669"/>
    <property type="project" value="UniProtKB-SubCell"/>
</dbReference>
<dbReference type="GO" id="GO:0005634">
    <property type="term" value="C:nucleus"/>
    <property type="evidence" value="ECO:0007669"/>
    <property type="project" value="UniProtKB-SubCell"/>
</dbReference>
<dbReference type="InterPro" id="IPR037160">
    <property type="entry name" value="DNA_Pol_thumb_sf"/>
</dbReference>
<keyword evidence="6" id="KW-0963">Cytoplasm</keyword>
<keyword evidence="12 26" id="KW-0227">DNA damage</keyword>
<evidence type="ECO:0000256" key="8">
    <source>
        <dbReference type="ARBA" id="ARBA00022679"/>
    </source>
</evidence>
<organism evidence="29 30">
    <name type="scientific">Diaphorina citri</name>
    <name type="common">Asian citrus psyllid</name>
    <dbReference type="NCBI Taxonomy" id="121845"/>
    <lineage>
        <taxon>Eukaryota</taxon>
        <taxon>Metazoa</taxon>
        <taxon>Ecdysozoa</taxon>
        <taxon>Arthropoda</taxon>
        <taxon>Hexapoda</taxon>
        <taxon>Insecta</taxon>
        <taxon>Pterygota</taxon>
        <taxon>Neoptera</taxon>
        <taxon>Paraneoptera</taxon>
        <taxon>Hemiptera</taxon>
        <taxon>Sternorrhyncha</taxon>
        <taxon>Psylloidea</taxon>
        <taxon>Psyllidae</taxon>
        <taxon>Diaphorininae</taxon>
        <taxon>Diaphorina</taxon>
    </lineage>
</organism>
<evidence type="ECO:0000256" key="3">
    <source>
        <dbReference type="ARBA" id="ARBA00004496"/>
    </source>
</evidence>
<dbReference type="InterPro" id="IPR029398">
    <property type="entry name" value="PolB_thumb"/>
</dbReference>
<keyword evidence="5" id="KW-0488">Methylation</keyword>
<dbReference type="GO" id="GO:0003677">
    <property type="term" value="F:DNA binding"/>
    <property type="evidence" value="ECO:0007669"/>
    <property type="project" value="UniProtKB-UniRule"/>
</dbReference>
<feature type="domain" description="DNA-directed DNA polymerase X" evidence="28">
    <location>
        <begin position="1"/>
        <end position="305"/>
    </location>
</feature>
<dbReference type="Pfam" id="PF10391">
    <property type="entry name" value="DNA_pol_lambd_f"/>
    <property type="match status" value="1"/>
</dbReference>
<evidence type="ECO:0000256" key="1">
    <source>
        <dbReference type="ARBA" id="ARBA00001946"/>
    </source>
</evidence>
<evidence type="ECO:0000256" key="12">
    <source>
        <dbReference type="ARBA" id="ARBA00022763"/>
    </source>
</evidence>
<dbReference type="KEGG" id="dci:103521876"/>
<proteinExistence type="inferred from homology"/>
<keyword evidence="10" id="KW-0235">DNA replication</keyword>
<evidence type="ECO:0000256" key="26">
    <source>
        <dbReference type="RuleBase" id="RU366014"/>
    </source>
</evidence>
<dbReference type="InterPro" id="IPR022312">
    <property type="entry name" value="DNA_pol_X"/>
</dbReference>
<evidence type="ECO:0000256" key="16">
    <source>
        <dbReference type="ARBA" id="ARBA00023053"/>
    </source>
</evidence>
<evidence type="ECO:0000256" key="13">
    <source>
        <dbReference type="ARBA" id="ARBA00022842"/>
    </source>
</evidence>
<feature type="domain" description="Helix-hairpin-helix DNA-binding motif class 1" evidence="27">
    <location>
        <begin position="79"/>
        <end position="98"/>
    </location>
</feature>
<evidence type="ECO:0000256" key="23">
    <source>
        <dbReference type="ARBA" id="ARBA00045548"/>
    </source>
</evidence>
<dbReference type="InterPro" id="IPR003583">
    <property type="entry name" value="Hlx-hairpin-Hlx_DNA-bd_motif"/>
</dbReference>
<dbReference type="InterPro" id="IPR043519">
    <property type="entry name" value="NT_sf"/>
</dbReference>
<comment type="subcellular location">
    <subcellularLocation>
        <location evidence="3">Cytoplasm</location>
    </subcellularLocation>
    <subcellularLocation>
        <location evidence="2 26">Nucleus</location>
    </subcellularLocation>
</comment>
<keyword evidence="20 26" id="KW-0539">Nucleus</keyword>
<keyword evidence="16" id="KW-0915">Sodium</keyword>
<dbReference type="GO" id="GO:0003887">
    <property type="term" value="F:DNA-directed DNA polymerase activity"/>
    <property type="evidence" value="ECO:0007669"/>
    <property type="project" value="UniProtKB-UniRule"/>
</dbReference>
<keyword evidence="9 26" id="KW-0548">Nucleotidyltransferase</keyword>
<gene>
    <name evidence="30" type="primary">LOC103521876</name>
</gene>
<keyword evidence="8 26" id="KW-0808">Transferase</keyword>
<evidence type="ECO:0000256" key="25">
    <source>
        <dbReference type="PIRSR" id="PIRSR622312-50"/>
    </source>
</evidence>
<dbReference type="GO" id="GO:0006303">
    <property type="term" value="P:double-strand break repair via nonhomologous end joining"/>
    <property type="evidence" value="ECO:0007669"/>
    <property type="project" value="TreeGrafter"/>
</dbReference>
<dbReference type="SMART" id="SM00278">
    <property type="entry name" value="HhH1"/>
    <property type="match status" value="2"/>
</dbReference>
<dbReference type="Pfam" id="PF14792">
    <property type="entry name" value="DNA_pol_B_palm"/>
    <property type="match status" value="1"/>
</dbReference>
<evidence type="ECO:0000256" key="2">
    <source>
        <dbReference type="ARBA" id="ARBA00004123"/>
    </source>
</evidence>